<feature type="transmembrane region" description="Helical" evidence="1">
    <location>
        <begin position="167"/>
        <end position="185"/>
    </location>
</feature>
<evidence type="ECO:0000313" key="3">
    <source>
        <dbReference type="Proteomes" id="UP000006334"/>
    </source>
</evidence>
<gene>
    <name evidence="2" type="ORF">GLIP_1219</name>
</gene>
<keyword evidence="3" id="KW-1185">Reference proteome</keyword>
<feature type="transmembrane region" description="Helical" evidence="1">
    <location>
        <begin position="291"/>
        <end position="313"/>
    </location>
</feature>
<evidence type="ECO:0000256" key="1">
    <source>
        <dbReference type="SAM" id="Phobius"/>
    </source>
</evidence>
<proteinExistence type="predicted"/>
<name>K6YRE0_9ALTE</name>
<keyword evidence="1" id="KW-0812">Transmembrane</keyword>
<dbReference type="RefSeq" id="WP_008843677.1">
    <property type="nucleotide sequence ID" value="NZ_BAEN01000023.1"/>
</dbReference>
<dbReference type="OrthoDB" id="6286374at2"/>
<keyword evidence="1" id="KW-0472">Membrane</keyword>
<organism evidence="2 3">
    <name type="scientific">Aliiglaciecola lipolytica E3</name>
    <dbReference type="NCBI Taxonomy" id="1127673"/>
    <lineage>
        <taxon>Bacteria</taxon>
        <taxon>Pseudomonadati</taxon>
        <taxon>Pseudomonadota</taxon>
        <taxon>Gammaproteobacteria</taxon>
        <taxon>Alteromonadales</taxon>
        <taxon>Alteromonadaceae</taxon>
        <taxon>Aliiglaciecola</taxon>
    </lineage>
</organism>
<feature type="transmembrane region" description="Helical" evidence="1">
    <location>
        <begin position="6"/>
        <end position="25"/>
    </location>
</feature>
<comment type="caution">
    <text evidence="2">The sequence shown here is derived from an EMBL/GenBank/DDBJ whole genome shotgun (WGS) entry which is preliminary data.</text>
</comment>
<evidence type="ECO:0000313" key="2">
    <source>
        <dbReference type="EMBL" id="GAC13860.1"/>
    </source>
</evidence>
<protein>
    <submittedName>
        <fullName evidence="2">Uncharacterized protein</fullName>
    </submittedName>
</protein>
<dbReference type="STRING" id="1127673.GLIP_1219"/>
<dbReference type="AlphaFoldDB" id="K6YRE0"/>
<dbReference type="EMBL" id="BAEN01000023">
    <property type="protein sequence ID" value="GAC13860.1"/>
    <property type="molecule type" value="Genomic_DNA"/>
</dbReference>
<keyword evidence="1" id="KW-1133">Transmembrane helix</keyword>
<accession>K6YRE0</accession>
<dbReference type="Proteomes" id="UP000006334">
    <property type="component" value="Unassembled WGS sequence"/>
</dbReference>
<sequence>MSWLDSLLAFSVVMMILSTIVSAIVESFHNFLNQRAKGLERLMEQMFDKVIAPRLLTHHPQGMDSARFVKQMTDMRWLPIKEKDGKFQLFMYKALKVFRKVDKVEKLSTLEFLERLAETPVGKEILNRSKKLGSDNSKLGVFLEDLASKYEDYGDSASRYFAKRSRFISILVGFFLVFAINFNVVEVMKTLSQSEASRQALIQEGDRIANRLQAQLIAEEAARTEQETSEEFDLKADKIKQVFNNGMQDLEHAQLPIGWDFAPWNRARLYESQEDANNSVWSWIFNHKVAFLGWLLSVFASGLLVGLGGPFWFDTYKRLSSVSKVSKTFQSQVKQEENLNAEAVEQSSQSRAERFVNIFNTSREANEFAKATGRRLLNVNGKPMQQGGLR</sequence>
<dbReference type="eggNOG" id="ENOG5033EKZ">
    <property type="taxonomic scope" value="Bacteria"/>
</dbReference>
<reference evidence="2 3" key="1">
    <citation type="journal article" date="2017" name="Antonie Van Leeuwenhoek">
        <title>Rhizobium rhizosphaerae sp. nov., a novel species isolated from rice rhizosphere.</title>
        <authorList>
            <person name="Zhao J.J."/>
            <person name="Zhang J."/>
            <person name="Zhang R.J."/>
            <person name="Zhang C.W."/>
            <person name="Yin H.Q."/>
            <person name="Zhang X.X."/>
        </authorList>
    </citation>
    <scope>NUCLEOTIDE SEQUENCE [LARGE SCALE GENOMIC DNA]</scope>
    <source>
        <strain evidence="2 3">E3</strain>
    </source>
</reference>